<proteinExistence type="inferred from homology"/>
<keyword evidence="8" id="KW-0539">Nucleus</keyword>
<dbReference type="InterPro" id="IPR000243">
    <property type="entry name" value="Pept_T1A_subB"/>
</dbReference>
<evidence type="ECO:0000256" key="7">
    <source>
        <dbReference type="ARBA" id="ARBA00023145"/>
    </source>
</evidence>
<dbReference type="PROSITE" id="PS51476">
    <property type="entry name" value="PROTEASOME_BETA_2"/>
    <property type="match status" value="1"/>
</dbReference>
<dbReference type="EMBL" id="OU015567">
    <property type="protein sequence ID" value="CAG5113706.1"/>
    <property type="molecule type" value="Genomic_DNA"/>
</dbReference>
<protein>
    <recommendedName>
        <fullName evidence="8">Proteasome subunit beta</fullName>
    </recommendedName>
</protein>
<keyword evidence="2 8" id="KW-0963">Cytoplasm</keyword>
<reference evidence="9 10" key="1">
    <citation type="submission" date="2021-04" db="EMBL/GenBank/DDBJ databases">
        <authorList>
            <person name="Bliznina A."/>
        </authorList>
    </citation>
    <scope>NUCLEOTIDE SEQUENCE [LARGE SCALE GENOMIC DNA]</scope>
</reference>
<dbReference type="SUPFAM" id="SSF56235">
    <property type="entry name" value="N-terminal nucleophile aminohydrolases (Ntn hydrolases)"/>
    <property type="match status" value="1"/>
</dbReference>
<dbReference type="Gene3D" id="3.60.20.10">
    <property type="entry name" value="Glutamine Phosphoribosylpyrophosphate, subunit 1, domain 1"/>
    <property type="match status" value="1"/>
</dbReference>
<evidence type="ECO:0000256" key="5">
    <source>
        <dbReference type="ARBA" id="ARBA00022801"/>
    </source>
</evidence>
<sequence length="287" mass="32170">MALEQLLWDSGATESWIGGRSTLFEREEDKVQEKDVDFLRNVEGPPENMVSPPFSNPQLHLDQNFGDDKPVKIKFNHGTTCLAFKFKHGVMVATDSRATAGGYIASQEVKKVIEINPYLLGTMAGGAADCQFWERVLAMECRLYELRNKERISVAAASKLLANMVYQYKGMGLSMGTMVCGWDKKGPGLYYVDDGGQRLEGSLFSVGSGSLFAYGVLDEGYSYDLEVEAAKDLAVRSIYHATYRDAASGGFVNLYHMKETGWEHCGWMDVKELHWKYHDEKVARARQ</sequence>
<comment type="subunit">
    <text evidence="8">Component of the proteasome complex.</text>
</comment>
<keyword evidence="3" id="KW-0645">Protease</keyword>
<evidence type="ECO:0000256" key="6">
    <source>
        <dbReference type="ARBA" id="ARBA00022942"/>
    </source>
</evidence>
<dbReference type="InterPro" id="IPR001353">
    <property type="entry name" value="Proteasome_sua/b"/>
</dbReference>
<dbReference type="Pfam" id="PF00227">
    <property type="entry name" value="Proteasome"/>
    <property type="match status" value="1"/>
</dbReference>
<dbReference type="PRINTS" id="PR00141">
    <property type="entry name" value="PROTEASOME"/>
</dbReference>
<comment type="catalytic activity">
    <reaction evidence="1">
        <text>Cleavage of peptide bonds with very broad specificity.</text>
        <dbReference type="EC" id="3.4.25.1"/>
    </reaction>
</comment>
<evidence type="ECO:0000256" key="8">
    <source>
        <dbReference type="RuleBase" id="RU004203"/>
    </source>
</evidence>
<evidence type="ECO:0000256" key="1">
    <source>
        <dbReference type="ARBA" id="ARBA00001198"/>
    </source>
</evidence>
<dbReference type="PROSITE" id="PS00854">
    <property type="entry name" value="PROTEASOME_BETA_1"/>
    <property type="match status" value="1"/>
</dbReference>
<keyword evidence="10" id="KW-1185">Reference proteome</keyword>
<evidence type="ECO:0000313" key="10">
    <source>
        <dbReference type="Proteomes" id="UP001158576"/>
    </source>
</evidence>
<gene>
    <name evidence="9" type="ORF">OKIOD_LOCUS16561</name>
</gene>
<evidence type="ECO:0000313" key="9">
    <source>
        <dbReference type="EMBL" id="CAG5113706.1"/>
    </source>
</evidence>
<comment type="similarity">
    <text evidence="8">Belongs to the peptidase T1B family.</text>
</comment>
<keyword evidence="7" id="KW-0865">Zymogen</keyword>
<keyword evidence="6 8" id="KW-0647">Proteasome</keyword>
<evidence type="ECO:0000256" key="4">
    <source>
        <dbReference type="ARBA" id="ARBA00022698"/>
    </source>
</evidence>
<dbReference type="Proteomes" id="UP001158576">
    <property type="component" value="Chromosome 2"/>
</dbReference>
<name>A0ABN7T7C3_OIKDI</name>
<dbReference type="CDD" id="cd03761">
    <property type="entry name" value="proteasome_beta_type_5"/>
    <property type="match status" value="1"/>
</dbReference>
<dbReference type="InterPro" id="IPR029055">
    <property type="entry name" value="Ntn_hydrolases_N"/>
</dbReference>
<evidence type="ECO:0000256" key="2">
    <source>
        <dbReference type="ARBA" id="ARBA00022490"/>
    </source>
</evidence>
<organism evidence="9 10">
    <name type="scientific">Oikopleura dioica</name>
    <name type="common">Tunicate</name>
    <dbReference type="NCBI Taxonomy" id="34765"/>
    <lineage>
        <taxon>Eukaryota</taxon>
        <taxon>Metazoa</taxon>
        <taxon>Chordata</taxon>
        <taxon>Tunicata</taxon>
        <taxon>Appendicularia</taxon>
        <taxon>Copelata</taxon>
        <taxon>Oikopleuridae</taxon>
        <taxon>Oikopleura</taxon>
    </lineage>
</organism>
<dbReference type="InterPro" id="IPR023333">
    <property type="entry name" value="Proteasome_suB-type"/>
</dbReference>
<accession>A0ABN7T7C3</accession>
<dbReference type="InterPro" id="IPR016050">
    <property type="entry name" value="Proteasome_bsu_CS"/>
</dbReference>
<dbReference type="PANTHER" id="PTHR32194:SF3">
    <property type="entry name" value="PROTEASOME SUBUNIT BETA"/>
    <property type="match status" value="1"/>
</dbReference>
<keyword evidence="4" id="KW-0888">Threonine protease</keyword>
<keyword evidence="5" id="KW-0378">Hydrolase</keyword>
<evidence type="ECO:0000256" key="3">
    <source>
        <dbReference type="ARBA" id="ARBA00022670"/>
    </source>
</evidence>
<comment type="function">
    <text evidence="8">Component of the proteasome, a multicatalytic proteinase complex which is characterized by its ability to cleave peptides with Arg, Phe, Tyr, Leu, and Glu adjacent to the leaving group at neutral or slightly basic pH. The proteasome has an ATP-dependent proteolytic activity.</text>
</comment>
<comment type="subcellular location">
    <subcellularLocation>
        <location evidence="8">Cytoplasm</location>
    </subcellularLocation>
    <subcellularLocation>
        <location evidence="8">Nucleus</location>
    </subcellularLocation>
</comment>
<dbReference type="PANTHER" id="PTHR32194">
    <property type="entry name" value="METALLOPROTEASE TLDD"/>
    <property type="match status" value="1"/>
</dbReference>